<organism evidence="1 2">
    <name type="scientific">Schleiferilactobacillus harbinensis DSM 16991</name>
    <dbReference type="NCBI Taxonomy" id="1122147"/>
    <lineage>
        <taxon>Bacteria</taxon>
        <taxon>Bacillati</taxon>
        <taxon>Bacillota</taxon>
        <taxon>Bacilli</taxon>
        <taxon>Lactobacillales</taxon>
        <taxon>Lactobacillaceae</taxon>
        <taxon>Schleiferilactobacillus</taxon>
    </lineage>
</organism>
<evidence type="ECO:0000313" key="1">
    <source>
        <dbReference type="EMBL" id="KRM29810.1"/>
    </source>
</evidence>
<dbReference type="PIRSF" id="PIRSF021265">
    <property type="entry name" value="DUF956"/>
    <property type="match status" value="1"/>
</dbReference>
<comment type="caution">
    <text evidence="1">The sequence shown here is derived from an EMBL/GenBank/DDBJ whole genome shotgun (WGS) entry which is preliminary data.</text>
</comment>
<sequence>MEKVGTDMVESLNTKVELVTDATSYLGLPEYGKIMIGDKGFEFYNEKNLKHYIQIPWDEVNFVIVSVVFGGKWIPRYAVETKKAGTYSFASKDPKRVLRAIREHVDPDHIVKSLSFWQVITRAFRRKKKQSPKN</sequence>
<protein>
    <submittedName>
        <fullName evidence="1">Uncharacterized protein</fullName>
    </submittedName>
</protein>
<dbReference type="PATRIC" id="fig|1122147.4.peg.317"/>
<gene>
    <name evidence="1" type="ORF">FC91_GL000304</name>
</gene>
<reference evidence="1 2" key="1">
    <citation type="journal article" date="2015" name="Genome Announc.">
        <title>Expanding the biotechnology potential of lactobacilli through comparative genomics of 213 strains and associated genera.</title>
        <authorList>
            <person name="Sun Z."/>
            <person name="Harris H.M."/>
            <person name="McCann A."/>
            <person name="Guo C."/>
            <person name="Argimon S."/>
            <person name="Zhang W."/>
            <person name="Yang X."/>
            <person name="Jeffery I.B."/>
            <person name="Cooney J.C."/>
            <person name="Kagawa T.F."/>
            <person name="Liu W."/>
            <person name="Song Y."/>
            <person name="Salvetti E."/>
            <person name="Wrobel A."/>
            <person name="Rasinkangas P."/>
            <person name="Parkhill J."/>
            <person name="Rea M.C."/>
            <person name="O'Sullivan O."/>
            <person name="Ritari J."/>
            <person name="Douillard F.P."/>
            <person name="Paul Ross R."/>
            <person name="Yang R."/>
            <person name="Briner A.E."/>
            <person name="Felis G.E."/>
            <person name="de Vos W.M."/>
            <person name="Barrangou R."/>
            <person name="Klaenhammer T.R."/>
            <person name="Caufield P.W."/>
            <person name="Cui Y."/>
            <person name="Zhang H."/>
            <person name="O'Toole P.W."/>
        </authorList>
    </citation>
    <scope>NUCLEOTIDE SEQUENCE [LARGE SCALE GENOMIC DNA]</scope>
    <source>
        <strain evidence="1 2">DSM 16991</strain>
    </source>
</reference>
<name>A0A0R1XIB7_9LACO</name>
<dbReference type="EMBL" id="AZFW01000010">
    <property type="protein sequence ID" value="KRM29810.1"/>
    <property type="molecule type" value="Genomic_DNA"/>
</dbReference>
<proteinExistence type="predicted"/>
<accession>A0A0R1XIB7</accession>
<dbReference type="Proteomes" id="UP000050949">
    <property type="component" value="Unassembled WGS sequence"/>
</dbReference>
<dbReference type="InterPro" id="IPR010360">
    <property type="entry name" value="DUF956"/>
</dbReference>
<evidence type="ECO:0000313" key="2">
    <source>
        <dbReference type="Proteomes" id="UP000050949"/>
    </source>
</evidence>
<dbReference type="Pfam" id="PF06115">
    <property type="entry name" value="DUF956"/>
    <property type="match status" value="1"/>
</dbReference>
<dbReference type="AlphaFoldDB" id="A0A0R1XIB7"/>
<dbReference type="eggNOG" id="COG4687">
    <property type="taxonomic scope" value="Bacteria"/>
</dbReference>